<keyword evidence="4" id="KW-0472">Membrane</keyword>
<accession>A0ABQ9F2T1</accession>
<feature type="domain" description="Calponin-homology (CH)" evidence="5">
    <location>
        <begin position="97"/>
        <end position="202"/>
    </location>
</feature>
<dbReference type="EMBL" id="JARBDR010000496">
    <property type="protein sequence ID" value="KAJ8311692.1"/>
    <property type="molecule type" value="Genomic_DNA"/>
</dbReference>
<keyword evidence="2" id="KW-0677">Repeat</keyword>
<dbReference type="InterPro" id="IPR014756">
    <property type="entry name" value="Ig_E-set"/>
</dbReference>
<evidence type="ECO:0000256" key="4">
    <source>
        <dbReference type="SAM" id="Phobius"/>
    </source>
</evidence>
<evidence type="ECO:0000313" key="7">
    <source>
        <dbReference type="Proteomes" id="UP001217089"/>
    </source>
</evidence>
<dbReference type="Gene3D" id="2.60.40.10">
    <property type="entry name" value="Immunoglobulins"/>
    <property type="match status" value="1"/>
</dbReference>
<dbReference type="SMART" id="SM00033">
    <property type="entry name" value="CH"/>
    <property type="match status" value="1"/>
</dbReference>
<dbReference type="Pfam" id="PF00307">
    <property type="entry name" value="CH"/>
    <property type="match status" value="1"/>
</dbReference>
<dbReference type="PANTHER" id="PTHR38537:SF8">
    <property type="entry name" value="FILAMIN-A"/>
    <property type="match status" value="1"/>
</dbReference>
<dbReference type="Gene3D" id="1.10.418.10">
    <property type="entry name" value="Calponin-like domain"/>
    <property type="match status" value="1"/>
</dbReference>
<evidence type="ECO:0000256" key="1">
    <source>
        <dbReference type="ARBA" id="ARBA00009238"/>
    </source>
</evidence>
<dbReference type="SUPFAM" id="SSF81296">
    <property type="entry name" value="E set domains"/>
    <property type="match status" value="1"/>
</dbReference>
<dbReference type="Proteomes" id="UP001217089">
    <property type="component" value="Unassembled WGS sequence"/>
</dbReference>
<proteinExistence type="inferred from homology"/>
<comment type="caution">
    <text evidence="6">The sequence shown here is derived from an EMBL/GenBank/DDBJ whole genome shotgun (WGS) entry which is preliminary data.</text>
</comment>
<dbReference type="Pfam" id="PF00630">
    <property type="entry name" value="Filamin"/>
    <property type="match status" value="1"/>
</dbReference>
<keyword evidence="4" id="KW-1133">Transmembrane helix</keyword>
<dbReference type="InterPro" id="IPR044801">
    <property type="entry name" value="Filamin"/>
</dbReference>
<evidence type="ECO:0000259" key="5">
    <source>
        <dbReference type="PROSITE" id="PS50021"/>
    </source>
</evidence>
<dbReference type="SMART" id="SM00557">
    <property type="entry name" value="IG_FLMN"/>
    <property type="match status" value="1"/>
</dbReference>
<dbReference type="InterPro" id="IPR001298">
    <property type="entry name" value="Filamin/ABP280_rpt"/>
</dbReference>
<dbReference type="InterPro" id="IPR017868">
    <property type="entry name" value="Filamin/ABP280_repeat-like"/>
</dbReference>
<evidence type="ECO:0000313" key="6">
    <source>
        <dbReference type="EMBL" id="KAJ8311692.1"/>
    </source>
</evidence>
<dbReference type="InterPro" id="IPR001715">
    <property type="entry name" value="CH_dom"/>
</dbReference>
<feature type="repeat" description="Filamin" evidence="3">
    <location>
        <begin position="213"/>
        <end position="330"/>
    </location>
</feature>
<name>A0ABQ9F2T1_TEGGR</name>
<keyword evidence="7" id="KW-1185">Reference proteome</keyword>
<sequence>MNWQISRDMNNTFHDTTSLVLIQTIFLERKRKRDYIWFLVVCLFRGFVYYVCCIKYLNPIHIIREKQKKLYYTDEDGKIPFKPKIKDRIVDLFQTDDQRRKKLKAWVKTKIPNKNVVNFTTSWNDGIALCALLQSIRPGICPGFQLLKPHNLVNNCRLGIRLAKQCLNIPETMLTPEEMAIPDNNTEKKVFQFILAIKITSEKLTYAPYTDSQQRVRFSTCTVKGPGLNDGVVGRKVRFNVFISDVFEHFKLSLNIRGPRNEVWTENSGNGSLSVDIYGPKRHSVLETSIVYTGDDLYEVVYEVTHPGFYIICVKWSDVAVPDSPFLCKITY</sequence>
<gene>
    <name evidence="6" type="ORF">KUTeg_011047</name>
</gene>
<feature type="transmembrane region" description="Helical" evidence="4">
    <location>
        <begin position="35"/>
        <end position="57"/>
    </location>
</feature>
<evidence type="ECO:0000256" key="3">
    <source>
        <dbReference type="PROSITE-ProRule" id="PRU00087"/>
    </source>
</evidence>
<dbReference type="PROSITE" id="PS50021">
    <property type="entry name" value="CH"/>
    <property type="match status" value="1"/>
</dbReference>
<organism evidence="6 7">
    <name type="scientific">Tegillarca granosa</name>
    <name type="common">Malaysian cockle</name>
    <name type="synonym">Anadara granosa</name>
    <dbReference type="NCBI Taxonomy" id="220873"/>
    <lineage>
        <taxon>Eukaryota</taxon>
        <taxon>Metazoa</taxon>
        <taxon>Spiralia</taxon>
        <taxon>Lophotrochozoa</taxon>
        <taxon>Mollusca</taxon>
        <taxon>Bivalvia</taxon>
        <taxon>Autobranchia</taxon>
        <taxon>Pteriomorphia</taxon>
        <taxon>Arcoida</taxon>
        <taxon>Arcoidea</taxon>
        <taxon>Arcidae</taxon>
        <taxon>Tegillarca</taxon>
    </lineage>
</organism>
<keyword evidence="4" id="KW-0812">Transmembrane</keyword>
<comment type="similarity">
    <text evidence="1">Belongs to the filamin family.</text>
</comment>
<dbReference type="SUPFAM" id="SSF47576">
    <property type="entry name" value="Calponin-homology domain, CH-domain"/>
    <property type="match status" value="1"/>
</dbReference>
<dbReference type="PROSITE" id="PS50194">
    <property type="entry name" value="FILAMIN_REPEAT"/>
    <property type="match status" value="1"/>
</dbReference>
<dbReference type="InterPro" id="IPR013783">
    <property type="entry name" value="Ig-like_fold"/>
</dbReference>
<dbReference type="InterPro" id="IPR036872">
    <property type="entry name" value="CH_dom_sf"/>
</dbReference>
<protein>
    <recommendedName>
        <fullName evidence="5">Calponin-homology (CH) domain-containing protein</fullName>
    </recommendedName>
</protein>
<evidence type="ECO:0000256" key="2">
    <source>
        <dbReference type="ARBA" id="ARBA00022737"/>
    </source>
</evidence>
<reference evidence="6 7" key="1">
    <citation type="submission" date="2022-12" db="EMBL/GenBank/DDBJ databases">
        <title>Chromosome-level genome of Tegillarca granosa.</title>
        <authorList>
            <person name="Kim J."/>
        </authorList>
    </citation>
    <scope>NUCLEOTIDE SEQUENCE [LARGE SCALE GENOMIC DNA]</scope>
    <source>
        <strain evidence="6">Teg-2019</strain>
        <tissue evidence="6">Adductor muscle</tissue>
    </source>
</reference>
<dbReference type="PANTHER" id="PTHR38537">
    <property type="entry name" value="JITTERBUG, ISOFORM N"/>
    <property type="match status" value="1"/>
</dbReference>